<comment type="similarity">
    <text evidence="2">Belongs to the UPF0104 family.</text>
</comment>
<keyword evidence="3" id="KW-1003">Cell membrane</keyword>
<evidence type="ECO:0000256" key="4">
    <source>
        <dbReference type="ARBA" id="ARBA00022692"/>
    </source>
</evidence>
<dbReference type="PANTHER" id="PTHR39087">
    <property type="entry name" value="UPF0104 MEMBRANE PROTEIN MJ1595"/>
    <property type="match status" value="1"/>
</dbReference>
<dbReference type="PATRIC" id="fig|1008153.3.peg.3199"/>
<feature type="transmembrane region" description="Helical" evidence="7">
    <location>
        <begin position="212"/>
        <end position="234"/>
    </location>
</feature>
<gene>
    <name evidence="8" type="ORF">HAPAU_30790</name>
</gene>
<comment type="subcellular location">
    <subcellularLocation>
        <location evidence="1">Cell membrane</location>
        <topology evidence="1">Multi-pass membrane protein</topology>
    </subcellularLocation>
</comment>
<feature type="transmembrane region" description="Helical" evidence="7">
    <location>
        <begin position="132"/>
        <end position="149"/>
    </location>
</feature>
<name>A0A151AAR4_9EURY</name>
<dbReference type="Pfam" id="PF03706">
    <property type="entry name" value="LPG_synthase_TM"/>
    <property type="match status" value="1"/>
</dbReference>
<evidence type="ECO:0000313" key="9">
    <source>
        <dbReference type="Proteomes" id="UP000075321"/>
    </source>
</evidence>
<keyword evidence="6 7" id="KW-0472">Membrane</keyword>
<dbReference type="AlphaFoldDB" id="A0A151AAR4"/>
<keyword evidence="9" id="KW-1185">Reference proteome</keyword>
<evidence type="ECO:0000256" key="6">
    <source>
        <dbReference type="ARBA" id="ARBA00023136"/>
    </source>
</evidence>
<organism evidence="8 9">
    <name type="scientific">Halalkalicoccus paucihalophilus</name>
    <dbReference type="NCBI Taxonomy" id="1008153"/>
    <lineage>
        <taxon>Archaea</taxon>
        <taxon>Methanobacteriati</taxon>
        <taxon>Methanobacteriota</taxon>
        <taxon>Stenosarchaea group</taxon>
        <taxon>Halobacteria</taxon>
        <taxon>Halobacteriales</taxon>
        <taxon>Halococcaceae</taxon>
        <taxon>Halalkalicoccus</taxon>
    </lineage>
</organism>
<dbReference type="GO" id="GO:0005886">
    <property type="term" value="C:plasma membrane"/>
    <property type="evidence" value="ECO:0007669"/>
    <property type="project" value="UniProtKB-SubCell"/>
</dbReference>
<keyword evidence="5 7" id="KW-1133">Transmembrane helix</keyword>
<keyword evidence="4 7" id="KW-0812">Transmembrane</keyword>
<dbReference type="RefSeq" id="WP_066384316.1">
    <property type="nucleotide sequence ID" value="NZ_LTAZ01000012.1"/>
</dbReference>
<feature type="transmembrane region" description="Helical" evidence="7">
    <location>
        <begin position="43"/>
        <end position="65"/>
    </location>
</feature>
<proteinExistence type="inferred from homology"/>
<dbReference type="PANTHER" id="PTHR39087:SF2">
    <property type="entry name" value="UPF0104 MEMBRANE PROTEIN MJ1595"/>
    <property type="match status" value="1"/>
</dbReference>
<dbReference type="OrthoDB" id="107034at2157"/>
<dbReference type="EMBL" id="LTAZ01000012">
    <property type="protein sequence ID" value="KYH24703.1"/>
    <property type="molecule type" value="Genomic_DNA"/>
</dbReference>
<comment type="caution">
    <text evidence="8">The sequence shown here is derived from an EMBL/GenBank/DDBJ whole genome shotgun (WGS) entry which is preliminary data.</text>
</comment>
<evidence type="ECO:0000256" key="7">
    <source>
        <dbReference type="SAM" id="Phobius"/>
    </source>
</evidence>
<dbReference type="NCBIfam" id="TIGR00374">
    <property type="entry name" value="flippase-like domain"/>
    <property type="match status" value="1"/>
</dbReference>
<evidence type="ECO:0008006" key="10">
    <source>
        <dbReference type="Google" id="ProtNLM"/>
    </source>
</evidence>
<evidence type="ECO:0000256" key="2">
    <source>
        <dbReference type="ARBA" id="ARBA00011061"/>
    </source>
</evidence>
<protein>
    <recommendedName>
        <fullName evidence="10">Flippase-like domain-containing protein</fullName>
    </recommendedName>
</protein>
<feature type="transmembrane region" description="Helical" evidence="7">
    <location>
        <begin position="77"/>
        <end position="98"/>
    </location>
</feature>
<sequence>MSEAFSATERAVRRHGLWLTALLTIGVFFALFLFGDAAEVSRVILAIEPWRIGAVIVLATVSYGIRFAKWEYYLRQLAITIPLKTSLLAFFSGLMMVVTPGKAGEVWKAWFLRDLRDIPVSRTASVVGAERVTDLLALSVFALFGLMVYEQSSTVLVGVLTVFLIGIGLLQWRAFCLGLLSRLEPLPIVGPYANELEEFYESAYVLFQFRPLAVSLLISLLAWGLEGTALWIVLDGFGTQAALPVALFVFGLGSVVGAASLLPGGLAATEASMVGMLVVLGYSHSVAVSSTLLIRVGTLWYGAVLGTTVFVTYRFVRDRNQPAHQSR</sequence>
<feature type="transmembrane region" description="Helical" evidence="7">
    <location>
        <begin position="299"/>
        <end position="316"/>
    </location>
</feature>
<reference evidence="8 9" key="1">
    <citation type="submission" date="2016-02" db="EMBL/GenBank/DDBJ databases">
        <title>Genome sequence of Halalkalicoccus paucihalophilus DSM 24557.</title>
        <authorList>
            <person name="Poehlein A."/>
            <person name="Daniel R."/>
        </authorList>
    </citation>
    <scope>NUCLEOTIDE SEQUENCE [LARGE SCALE GENOMIC DNA]</scope>
    <source>
        <strain evidence="8 9">DSM 24557</strain>
    </source>
</reference>
<feature type="transmembrane region" description="Helical" evidence="7">
    <location>
        <begin position="155"/>
        <end position="172"/>
    </location>
</feature>
<feature type="transmembrane region" description="Helical" evidence="7">
    <location>
        <begin position="240"/>
        <end position="262"/>
    </location>
</feature>
<evidence type="ECO:0000313" key="8">
    <source>
        <dbReference type="EMBL" id="KYH24703.1"/>
    </source>
</evidence>
<feature type="transmembrane region" description="Helical" evidence="7">
    <location>
        <begin position="15"/>
        <end position="34"/>
    </location>
</feature>
<evidence type="ECO:0000256" key="1">
    <source>
        <dbReference type="ARBA" id="ARBA00004651"/>
    </source>
</evidence>
<dbReference type="Proteomes" id="UP000075321">
    <property type="component" value="Unassembled WGS sequence"/>
</dbReference>
<accession>A0A151AAR4</accession>
<evidence type="ECO:0000256" key="3">
    <source>
        <dbReference type="ARBA" id="ARBA00022475"/>
    </source>
</evidence>
<evidence type="ECO:0000256" key="5">
    <source>
        <dbReference type="ARBA" id="ARBA00022989"/>
    </source>
</evidence>
<dbReference type="InterPro" id="IPR022791">
    <property type="entry name" value="L-PG_synthase/AglD"/>
</dbReference>